<protein>
    <submittedName>
        <fullName evidence="1">Uncharacterized protein</fullName>
    </submittedName>
</protein>
<dbReference type="AlphaFoldDB" id="A0A0F9JYQ4"/>
<reference evidence="1" key="1">
    <citation type="journal article" date="2015" name="Nature">
        <title>Complex archaea that bridge the gap between prokaryotes and eukaryotes.</title>
        <authorList>
            <person name="Spang A."/>
            <person name="Saw J.H."/>
            <person name="Jorgensen S.L."/>
            <person name="Zaremba-Niedzwiedzka K."/>
            <person name="Martijn J."/>
            <person name="Lind A.E."/>
            <person name="van Eijk R."/>
            <person name="Schleper C."/>
            <person name="Guy L."/>
            <person name="Ettema T.J."/>
        </authorList>
    </citation>
    <scope>NUCLEOTIDE SEQUENCE</scope>
</reference>
<evidence type="ECO:0000313" key="1">
    <source>
        <dbReference type="EMBL" id="KKM74919.1"/>
    </source>
</evidence>
<comment type="caution">
    <text evidence="1">The sequence shown here is derived from an EMBL/GenBank/DDBJ whole genome shotgun (WGS) entry which is preliminary data.</text>
</comment>
<accession>A0A0F9JYQ4</accession>
<proteinExistence type="predicted"/>
<dbReference type="EMBL" id="LAZR01009062">
    <property type="protein sequence ID" value="KKM74919.1"/>
    <property type="molecule type" value="Genomic_DNA"/>
</dbReference>
<gene>
    <name evidence="1" type="ORF">LCGC14_1395500</name>
</gene>
<organism evidence="1">
    <name type="scientific">marine sediment metagenome</name>
    <dbReference type="NCBI Taxonomy" id="412755"/>
    <lineage>
        <taxon>unclassified sequences</taxon>
        <taxon>metagenomes</taxon>
        <taxon>ecological metagenomes</taxon>
    </lineage>
</organism>
<name>A0A0F9JYQ4_9ZZZZ</name>
<sequence>MKEDKFFKDELDKTIDFIFDLSEKYPETKEDVSKYLRQASLRALKKVNSKLKEFEKTLEAEK</sequence>